<evidence type="ECO:0000313" key="3">
    <source>
        <dbReference type="Proteomes" id="UP001347796"/>
    </source>
</evidence>
<name>A0AAN8K0Z5_PATCE</name>
<evidence type="ECO:0000313" key="2">
    <source>
        <dbReference type="EMBL" id="KAK6186187.1"/>
    </source>
</evidence>
<protein>
    <submittedName>
        <fullName evidence="2">Uncharacterized protein</fullName>
    </submittedName>
</protein>
<reference evidence="2 3" key="1">
    <citation type="submission" date="2024-01" db="EMBL/GenBank/DDBJ databases">
        <title>The genome of the rayed Mediterranean limpet Patella caerulea (Linnaeus, 1758).</title>
        <authorList>
            <person name="Anh-Thu Weber A."/>
            <person name="Halstead-Nussloch G."/>
        </authorList>
    </citation>
    <scope>NUCLEOTIDE SEQUENCE [LARGE SCALE GENOMIC DNA]</scope>
    <source>
        <strain evidence="2">AATW-2023a</strain>
        <tissue evidence="2">Whole specimen</tissue>
    </source>
</reference>
<dbReference type="AlphaFoldDB" id="A0AAN8K0Z5"/>
<evidence type="ECO:0000256" key="1">
    <source>
        <dbReference type="SAM" id="MobiDB-lite"/>
    </source>
</evidence>
<comment type="caution">
    <text evidence="2">The sequence shown here is derived from an EMBL/GenBank/DDBJ whole genome shotgun (WGS) entry which is preliminary data.</text>
</comment>
<gene>
    <name evidence="2" type="ORF">SNE40_008274</name>
</gene>
<sequence length="101" mass="11186">MSAVKRSAAELTPSSYDSPSKIKKLEPVFRTPLTYSPRVIGSASRAVSSPLRTEHCKLELRFTEFDTDVNETNVTCSDEEYSANLVDDFTGTGMSLIVYID</sequence>
<feature type="region of interest" description="Disordered" evidence="1">
    <location>
        <begin position="1"/>
        <end position="20"/>
    </location>
</feature>
<dbReference type="Proteomes" id="UP001347796">
    <property type="component" value="Unassembled WGS sequence"/>
</dbReference>
<accession>A0AAN8K0Z5</accession>
<organism evidence="2 3">
    <name type="scientific">Patella caerulea</name>
    <name type="common">Rayed Mediterranean limpet</name>
    <dbReference type="NCBI Taxonomy" id="87958"/>
    <lineage>
        <taxon>Eukaryota</taxon>
        <taxon>Metazoa</taxon>
        <taxon>Spiralia</taxon>
        <taxon>Lophotrochozoa</taxon>
        <taxon>Mollusca</taxon>
        <taxon>Gastropoda</taxon>
        <taxon>Patellogastropoda</taxon>
        <taxon>Patelloidea</taxon>
        <taxon>Patellidae</taxon>
        <taxon>Patella</taxon>
    </lineage>
</organism>
<proteinExistence type="predicted"/>
<keyword evidence="3" id="KW-1185">Reference proteome</keyword>
<dbReference type="EMBL" id="JAZGQO010000006">
    <property type="protein sequence ID" value="KAK6186187.1"/>
    <property type="molecule type" value="Genomic_DNA"/>
</dbReference>